<keyword evidence="6" id="KW-0227">DNA damage</keyword>
<evidence type="ECO:0000313" key="13">
    <source>
        <dbReference type="EMBL" id="CAG2213359.1"/>
    </source>
</evidence>
<evidence type="ECO:0000256" key="10">
    <source>
        <dbReference type="ARBA" id="ARBA00023242"/>
    </source>
</evidence>
<dbReference type="Proteomes" id="UP000683360">
    <property type="component" value="Unassembled WGS sequence"/>
</dbReference>
<dbReference type="PANTHER" id="PTHR15822">
    <property type="entry name" value="TRAF AND TNF RECEPTOR-ASSOCIATED PROTEIN"/>
    <property type="match status" value="1"/>
</dbReference>
<comment type="cofactor">
    <cofactor evidence="2">
        <name>Mg(2+)</name>
        <dbReference type="ChEBI" id="CHEBI:18420"/>
    </cofactor>
</comment>
<evidence type="ECO:0000256" key="11">
    <source>
        <dbReference type="SAM" id="Coils"/>
    </source>
</evidence>
<evidence type="ECO:0000256" key="7">
    <source>
        <dbReference type="ARBA" id="ARBA00022801"/>
    </source>
</evidence>
<keyword evidence="7" id="KW-0378">Hydrolase</keyword>
<keyword evidence="4" id="KW-0540">Nuclease</keyword>
<evidence type="ECO:0000256" key="5">
    <source>
        <dbReference type="ARBA" id="ARBA00022723"/>
    </source>
</evidence>
<dbReference type="PANTHER" id="PTHR15822:SF4">
    <property type="entry name" value="TYROSYL-DNA PHOSPHODIESTERASE 2"/>
    <property type="match status" value="1"/>
</dbReference>
<feature type="coiled-coil region" evidence="11">
    <location>
        <begin position="773"/>
        <end position="836"/>
    </location>
</feature>
<evidence type="ECO:0000256" key="6">
    <source>
        <dbReference type="ARBA" id="ARBA00022763"/>
    </source>
</evidence>
<dbReference type="InterPro" id="IPR005135">
    <property type="entry name" value="Endo/exonuclease/phosphatase"/>
</dbReference>
<dbReference type="GO" id="GO:0004518">
    <property type="term" value="F:nuclease activity"/>
    <property type="evidence" value="ECO:0007669"/>
    <property type="project" value="UniProtKB-KW"/>
</dbReference>
<keyword evidence="8" id="KW-0460">Magnesium</keyword>
<dbReference type="AlphaFoldDB" id="A0A8S3RWH6"/>
<dbReference type="EMBL" id="CAJPWZ010001349">
    <property type="protein sequence ID" value="CAG2213359.1"/>
    <property type="molecule type" value="Genomic_DNA"/>
</dbReference>
<sequence>MHNEDFLRSICVAANIRSAGIGSAASGTNSAVIFPAVNQSATTTRPATVGTHHNHYENKLNIGSSALGKNPVNFIDGDCRNIDNENITATNFVTFNTALATSVHFYEQRRNLIVDALLKSEGDVLCLNEVWYVDDLVMIQQALQSKFPHSFSAVHNDTSIIMEQQTLTKPPCFSITFQTVFKCFLTQCNTSSSRGDQAWCFLQNCNGARLLSEECLTCVLLSGTNTTDVLAKCVNPPPSRKFNAINLPGLALFSKLPLTQRKTQNLLPGVKRLVPRWVLSAEVEKVGKIACTHLTAELSITYVDPVVPPLFSSFEEENLNNTFQILEYFKTEKQLILMGDFNQSPLRAHIAPSHADNYKEFMANGFSDPYVDHIGLPTLVPGNIFANNLNRNRILDHIFSKGFNFQSSERVFDKFIDVNGQNYVRSAGIGSAASGTNSAVIFPAIKQTVTTTRPVTEGTHLNYIENKFSLGSSATGKNPVNFIDFGNGNIRPDSKDGDCRYFYNENVTSTNFVTFNTGLGTSVSFYEQRKNLIIEALLQSEADVLCLNEIKKALQGNFPHSFSIIHDDAAIIKDKHTLAQPPCASVIFRTTMKCFMTHCNTSRNLIEQAGCFLVTCNASRLLSVECLTCVIISGTHTANVIEKCANTSPSRQFNAFNLPGLALFSKLPLAHRNRQNLIPNVKRLVSRWVLSAEVEKVGRIGCTHFTALMPFSYVDPIVPPLFSSFEEENLNNTLQILDYFKFAKQYILMGDFNQSPLRANVTPTFSGKQKRYRKRNKDELIKINNHLDKLQADLTKQLYLIEEKENTNIFQLSASVEKTQKEIEECQSKIGNMKKHATDLLMFLSIKQIEKDVDSKDKFLQAFVEGDNLKQNSLSYEIHNSIQNIISSIISFGEVHMETKSCNILMIMMIKKKIKQAQMVVPTTQSKSIESIRLVIHKTINTQLTAIYGCCMLPDGRMAFSCIADKTFKVFSKKGSIQFEVKMPCGPFDMCTTVWTIH</sequence>
<proteinExistence type="predicted"/>
<gene>
    <name evidence="13" type="ORF">MEDL_27268</name>
</gene>
<comment type="cofactor">
    <cofactor evidence="1">
        <name>Mn(2+)</name>
        <dbReference type="ChEBI" id="CHEBI:29035"/>
    </cofactor>
</comment>
<dbReference type="GO" id="GO:0016605">
    <property type="term" value="C:PML body"/>
    <property type="evidence" value="ECO:0007669"/>
    <property type="project" value="UniProtKB-SubCell"/>
</dbReference>
<evidence type="ECO:0000256" key="9">
    <source>
        <dbReference type="ARBA" id="ARBA00023204"/>
    </source>
</evidence>
<keyword evidence="10" id="KW-0539">Nucleus</keyword>
<protein>
    <recommendedName>
        <fullName evidence="12">Endonuclease/exonuclease/phosphatase domain-containing protein</fullName>
    </recommendedName>
</protein>
<evidence type="ECO:0000313" key="14">
    <source>
        <dbReference type="Proteomes" id="UP000683360"/>
    </source>
</evidence>
<evidence type="ECO:0000256" key="3">
    <source>
        <dbReference type="ARBA" id="ARBA00004322"/>
    </source>
</evidence>
<reference evidence="13" key="1">
    <citation type="submission" date="2021-03" db="EMBL/GenBank/DDBJ databases">
        <authorList>
            <person name="Bekaert M."/>
        </authorList>
    </citation>
    <scope>NUCLEOTIDE SEQUENCE</scope>
</reference>
<dbReference type="Pfam" id="PF03372">
    <property type="entry name" value="Exo_endo_phos"/>
    <property type="match status" value="1"/>
</dbReference>
<accession>A0A8S3RWH6</accession>
<dbReference type="SUPFAM" id="SSF56219">
    <property type="entry name" value="DNase I-like"/>
    <property type="match status" value="2"/>
</dbReference>
<comment type="subcellular location">
    <subcellularLocation>
        <location evidence="3">Nucleus</location>
        <location evidence="3">PML body</location>
    </subcellularLocation>
</comment>
<evidence type="ECO:0000256" key="8">
    <source>
        <dbReference type="ARBA" id="ARBA00022842"/>
    </source>
</evidence>
<dbReference type="InterPro" id="IPR051547">
    <property type="entry name" value="TDP2-like"/>
</dbReference>
<dbReference type="GO" id="GO:0046872">
    <property type="term" value="F:metal ion binding"/>
    <property type="evidence" value="ECO:0007669"/>
    <property type="project" value="UniProtKB-KW"/>
</dbReference>
<evidence type="ECO:0000256" key="4">
    <source>
        <dbReference type="ARBA" id="ARBA00022722"/>
    </source>
</evidence>
<evidence type="ECO:0000256" key="1">
    <source>
        <dbReference type="ARBA" id="ARBA00001936"/>
    </source>
</evidence>
<keyword evidence="5" id="KW-0479">Metal-binding</keyword>
<evidence type="ECO:0000259" key="12">
    <source>
        <dbReference type="Pfam" id="PF03372"/>
    </source>
</evidence>
<evidence type="ECO:0000256" key="2">
    <source>
        <dbReference type="ARBA" id="ARBA00001946"/>
    </source>
</evidence>
<keyword evidence="9" id="KW-0234">DNA repair</keyword>
<dbReference type="Gene3D" id="3.60.10.10">
    <property type="entry name" value="Endonuclease/exonuclease/phosphatase"/>
    <property type="match status" value="3"/>
</dbReference>
<feature type="domain" description="Endonuclease/exonuclease/phosphatase" evidence="12">
    <location>
        <begin position="94"/>
        <end position="402"/>
    </location>
</feature>
<keyword evidence="14" id="KW-1185">Reference proteome</keyword>
<dbReference type="GO" id="GO:0006281">
    <property type="term" value="P:DNA repair"/>
    <property type="evidence" value="ECO:0007669"/>
    <property type="project" value="UniProtKB-KW"/>
</dbReference>
<dbReference type="InterPro" id="IPR036691">
    <property type="entry name" value="Endo/exonu/phosph_ase_sf"/>
</dbReference>
<name>A0A8S3RWH6_MYTED</name>
<organism evidence="13 14">
    <name type="scientific">Mytilus edulis</name>
    <name type="common">Blue mussel</name>
    <dbReference type="NCBI Taxonomy" id="6550"/>
    <lineage>
        <taxon>Eukaryota</taxon>
        <taxon>Metazoa</taxon>
        <taxon>Spiralia</taxon>
        <taxon>Lophotrochozoa</taxon>
        <taxon>Mollusca</taxon>
        <taxon>Bivalvia</taxon>
        <taxon>Autobranchia</taxon>
        <taxon>Pteriomorphia</taxon>
        <taxon>Mytilida</taxon>
        <taxon>Mytiloidea</taxon>
        <taxon>Mytilidae</taxon>
        <taxon>Mytilinae</taxon>
        <taxon>Mytilus</taxon>
    </lineage>
</organism>
<dbReference type="GO" id="GO:0016787">
    <property type="term" value="F:hydrolase activity"/>
    <property type="evidence" value="ECO:0007669"/>
    <property type="project" value="UniProtKB-KW"/>
</dbReference>
<comment type="caution">
    <text evidence="13">The sequence shown here is derived from an EMBL/GenBank/DDBJ whole genome shotgun (WGS) entry which is preliminary data.</text>
</comment>
<keyword evidence="11" id="KW-0175">Coiled coil</keyword>
<dbReference type="OrthoDB" id="6128907at2759"/>